<protein>
    <submittedName>
        <fullName evidence="2">Branched-chain amino acid transport</fullName>
    </submittedName>
</protein>
<dbReference type="AlphaFoldDB" id="A0A3P3XKJ5"/>
<name>A0A3P3XKJ5_9SPIR</name>
<keyword evidence="1" id="KW-0812">Transmembrane</keyword>
<reference evidence="2" key="1">
    <citation type="submission" date="2017-02" db="EMBL/GenBank/DDBJ databases">
        <authorList>
            <person name="Regsiter A."/>
            <person name="William W."/>
        </authorList>
    </citation>
    <scope>NUCLEOTIDE SEQUENCE</scope>
    <source>
        <strain evidence="2">Bib</strain>
    </source>
</reference>
<feature type="transmembrane region" description="Helical" evidence="1">
    <location>
        <begin position="86"/>
        <end position="103"/>
    </location>
</feature>
<dbReference type="EMBL" id="FWDM01000030">
    <property type="protein sequence ID" value="SLM14797.1"/>
    <property type="molecule type" value="Genomic_DNA"/>
</dbReference>
<sequence>MTRLFAIVVIMTLVTFFTRAVPFLFFSRTKPPAFLDYLQRYIPPVVMTILVFASYKDIEFTQTPFGIPAAAAGVLTALLHIWKRNVLVSIAGGTAVYMVLIRVL</sequence>
<dbReference type="InterPro" id="IPR008407">
    <property type="entry name" value="Brnchd-chn_aa_trnsp_AzlD"/>
</dbReference>
<feature type="transmembrane region" description="Helical" evidence="1">
    <location>
        <begin position="6"/>
        <end position="26"/>
    </location>
</feature>
<dbReference type="PIRSF" id="PIRSF003203">
    <property type="entry name" value="AzlD"/>
    <property type="match status" value="1"/>
</dbReference>
<evidence type="ECO:0000256" key="1">
    <source>
        <dbReference type="SAM" id="Phobius"/>
    </source>
</evidence>
<keyword evidence="1" id="KW-1133">Transmembrane helix</keyword>
<accession>A0A3P3XKJ5</accession>
<evidence type="ECO:0000313" key="2">
    <source>
        <dbReference type="EMBL" id="SLM14797.1"/>
    </source>
</evidence>
<keyword evidence="1" id="KW-0472">Membrane</keyword>
<gene>
    <name evidence="2" type="ORF">SPIROBIBN47_360006</name>
</gene>
<proteinExistence type="predicted"/>
<dbReference type="Pfam" id="PF05437">
    <property type="entry name" value="AzlD"/>
    <property type="match status" value="1"/>
</dbReference>
<feature type="transmembrane region" description="Helical" evidence="1">
    <location>
        <begin position="61"/>
        <end position="79"/>
    </location>
</feature>
<organism evidence="2">
    <name type="scientific">uncultured spirochete</name>
    <dbReference type="NCBI Taxonomy" id="156406"/>
    <lineage>
        <taxon>Bacteria</taxon>
        <taxon>Pseudomonadati</taxon>
        <taxon>Spirochaetota</taxon>
        <taxon>Spirochaetia</taxon>
        <taxon>Spirochaetales</taxon>
        <taxon>environmental samples</taxon>
    </lineage>
</organism>